<name>A0ABM6F5K1_9BURK</name>
<keyword evidence="2" id="KW-1185">Reference proteome</keyword>
<sequence length="161" mass="17635">MTEQREHEALTTAEDVAAFIEREAEPAALPAADGYGDTEFGYTFVGIDLEEGDKRLMAMLVRALGTDHPAIDDMTALLFRSRALALSPDSAAARDGEQQYRLLTHADVIEDGDEWLQTDARTWRTDVNGIWVGRNYIPGALMPARRRTDAALAAQREGGAA</sequence>
<accession>A0ABM6F5K1</accession>
<gene>
    <name evidence="1" type="ORF">BKK80_13945</name>
</gene>
<reference evidence="1 2" key="1">
    <citation type="submission" date="2016-10" db="EMBL/GenBank/DDBJ databases">
        <title>Complete genome sequences of three Cupriavidus strains isolated from various Malaysian environments.</title>
        <authorList>
            <person name="Abdullah A.A.-A."/>
            <person name="Shafie N.A.H."/>
            <person name="Lau N.S."/>
        </authorList>
    </citation>
    <scope>NUCLEOTIDE SEQUENCE [LARGE SCALE GENOMIC DNA]</scope>
    <source>
        <strain evidence="1 2">USMAA1020</strain>
    </source>
</reference>
<dbReference type="Proteomes" id="UP000177515">
    <property type="component" value="Chromosome 1"/>
</dbReference>
<dbReference type="EMBL" id="CP017754">
    <property type="protein sequence ID" value="AOZ06798.1"/>
    <property type="molecule type" value="Genomic_DNA"/>
</dbReference>
<proteinExistence type="predicted"/>
<evidence type="ECO:0000313" key="2">
    <source>
        <dbReference type="Proteomes" id="UP000177515"/>
    </source>
</evidence>
<protein>
    <submittedName>
        <fullName evidence="1">Uncharacterized protein</fullName>
    </submittedName>
</protein>
<organism evidence="1 2">
    <name type="scientific">Cupriavidus malaysiensis</name>
    <dbReference type="NCBI Taxonomy" id="367825"/>
    <lineage>
        <taxon>Bacteria</taxon>
        <taxon>Pseudomonadati</taxon>
        <taxon>Pseudomonadota</taxon>
        <taxon>Betaproteobacteria</taxon>
        <taxon>Burkholderiales</taxon>
        <taxon>Burkholderiaceae</taxon>
        <taxon>Cupriavidus</taxon>
    </lineage>
</organism>
<evidence type="ECO:0000313" key="1">
    <source>
        <dbReference type="EMBL" id="AOZ06798.1"/>
    </source>
</evidence>
<dbReference type="RefSeq" id="WP_071069995.1">
    <property type="nucleotide sequence ID" value="NZ_CP017754.1"/>
</dbReference>